<evidence type="ECO:0000313" key="5">
    <source>
        <dbReference type="Proteomes" id="UP000664052"/>
    </source>
</evidence>
<comment type="cofactor">
    <cofactor evidence="1">
        <name>pyridoxal 5'-phosphate</name>
        <dbReference type="ChEBI" id="CHEBI:597326"/>
    </cofactor>
</comment>
<dbReference type="InterPro" id="IPR000183">
    <property type="entry name" value="Orn/DAP/Arg_de-COase"/>
</dbReference>
<reference evidence="4 5" key="1">
    <citation type="submission" date="2021-02" db="EMBL/GenBank/DDBJ databases">
        <title>De Novo genome assembly of isolated myxobacteria.</title>
        <authorList>
            <person name="Stevens D.C."/>
        </authorList>
    </citation>
    <scope>NUCLEOTIDE SEQUENCE [LARGE SCALE GENOMIC DNA]</scope>
    <source>
        <strain evidence="4 5">ATCC 29039</strain>
    </source>
</reference>
<dbReference type="InterPro" id="IPR009006">
    <property type="entry name" value="Ala_racemase/Decarboxylase_C"/>
</dbReference>
<organism evidence="4 5">
    <name type="scientific">Corallococcus macrosporus</name>
    <dbReference type="NCBI Taxonomy" id="35"/>
    <lineage>
        <taxon>Bacteria</taxon>
        <taxon>Pseudomonadati</taxon>
        <taxon>Myxococcota</taxon>
        <taxon>Myxococcia</taxon>
        <taxon>Myxococcales</taxon>
        <taxon>Cystobacterineae</taxon>
        <taxon>Myxococcaceae</taxon>
        <taxon>Corallococcus</taxon>
    </lineage>
</organism>
<keyword evidence="2" id="KW-0663">Pyridoxal phosphate</keyword>
<evidence type="ECO:0000256" key="1">
    <source>
        <dbReference type="ARBA" id="ARBA00001933"/>
    </source>
</evidence>
<dbReference type="InterPro" id="IPR022644">
    <property type="entry name" value="De-COase2_N"/>
</dbReference>
<evidence type="ECO:0000313" key="4">
    <source>
        <dbReference type="EMBL" id="MBN8226761.1"/>
    </source>
</evidence>
<dbReference type="Pfam" id="PF02784">
    <property type="entry name" value="Orn_Arg_deC_N"/>
    <property type="match status" value="1"/>
</dbReference>
<dbReference type="RefSeq" id="WP_207048590.1">
    <property type="nucleotide sequence ID" value="NZ_JAFIMU010000002.1"/>
</dbReference>
<dbReference type="PANTHER" id="PTHR43727">
    <property type="entry name" value="DIAMINOPIMELATE DECARBOXYLASE"/>
    <property type="match status" value="1"/>
</dbReference>
<keyword evidence="5" id="KW-1185">Reference proteome</keyword>
<dbReference type="PRINTS" id="PR01179">
    <property type="entry name" value="ODADCRBXLASE"/>
</dbReference>
<name>A0ABS3D516_9BACT</name>
<accession>A0ABS3D516</accession>
<sequence length="482" mass="52262">MSLRRRLVGTAKRQLKQTLGPVVQRAMAPARAFLPPETWGLESRGGQGLFLEGVSLSKLAGEYGSPLHVVHLAALHRNADAFQAVPPGAAGGCEVYYSYKTNPVPGVLSALHARGVGAEVISAYELWLALKLGVAPERIVYNGPVKSDASIRESITRGIGLLAANHREELDVFSRHAAELGKRPRVAVRVTTATGWTSQFGTPIAGGQALAAYRQAMASGNLDVVGLHAHRGELIRTEGELEGFVGSVLDFADELHRELGLDLEVLDLGGSLCTPTVEHIEQKDWRLNLTFQRDLPAPDHAAALSIERYVAKVVSQVEAHYAKQGRKRPRIFLEPGRAMTGNTQLLLGRVHALKDGGERTWAVLDMGINHAECVRNEYHQLFHVERPTEPAHRAYTVVGPICTPGDTLYHAVRLPELKVGDTLAIMDAGAYFVPFGTSFSFPQPAIVGVEGGKVRRLRRAETHEDLITFDDLAPAAPSRAAS</sequence>
<evidence type="ECO:0000259" key="3">
    <source>
        <dbReference type="Pfam" id="PF02784"/>
    </source>
</evidence>
<dbReference type="PANTHER" id="PTHR43727:SF2">
    <property type="entry name" value="GROUP IV DECARBOXYLASE"/>
    <property type="match status" value="1"/>
</dbReference>
<dbReference type="PRINTS" id="PR01182">
    <property type="entry name" value="ORNDCRBXLASE"/>
</dbReference>
<dbReference type="Gene3D" id="2.40.37.10">
    <property type="entry name" value="Lyase, Ornithine Decarboxylase, Chain A, domain 1"/>
    <property type="match status" value="1"/>
</dbReference>
<dbReference type="SUPFAM" id="SSF50621">
    <property type="entry name" value="Alanine racemase C-terminal domain-like"/>
    <property type="match status" value="1"/>
</dbReference>
<dbReference type="SUPFAM" id="SSF51419">
    <property type="entry name" value="PLP-binding barrel"/>
    <property type="match status" value="1"/>
</dbReference>
<gene>
    <name evidence="4" type="ORF">JYK02_04480</name>
</gene>
<dbReference type="Proteomes" id="UP000664052">
    <property type="component" value="Unassembled WGS sequence"/>
</dbReference>
<dbReference type="InterPro" id="IPR002433">
    <property type="entry name" value="Orn_de-COase"/>
</dbReference>
<dbReference type="EMBL" id="JAFIMU010000002">
    <property type="protein sequence ID" value="MBN8226761.1"/>
    <property type="molecule type" value="Genomic_DNA"/>
</dbReference>
<protein>
    <submittedName>
        <fullName evidence="4">Pyridoxal-dependent decarboxylase</fullName>
    </submittedName>
</protein>
<feature type="domain" description="Orn/DAP/Arg decarboxylase 2 N-terminal" evidence="3">
    <location>
        <begin position="92"/>
        <end position="340"/>
    </location>
</feature>
<evidence type="ECO:0000256" key="2">
    <source>
        <dbReference type="ARBA" id="ARBA00022898"/>
    </source>
</evidence>
<dbReference type="Gene3D" id="3.20.20.10">
    <property type="entry name" value="Alanine racemase"/>
    <property type="match status" value="1"/>
</dbReference>
<dbReference type="InterPro" id="IPR029066">
    <property type="entry name" value="PLP-binding_barrel"/>
</dbReference>
<proteinExistence type="predicted"/>
<comment type="caution">
    <text evidence="4">The sequence shown here is derived from an EMBL/GenBank/DDBJ whole genome shotgun (WGS) entry which is preliminary data.</text>
</comment>